<feature type="region of interest" description="Disordered" evidence="1">
    <location>
        <begin position="491"/>
        <end position="511"/>
    </location>
</feature>
<gene>
    <name evidence="3" type="ORF">THAPSDRAFT_10421</name>
</gene>
<dbReference type="EMBL" id="DS999417">
    <property type="protein sequence ID" value="EED87004.1"/>
    <property type="molecule type" value="Genomic_DNA"/>
</dbReference>
<protein>
    <submittedName>
        <fullName evidence="3">Uncharacterized protein</fullName>
    </submittedName>
</protein>
<dbReference type="GeneID" id="7442526"/>
<feature type="chain" id="PRO_5002873988" evidence="2">
    <location>
        <begin position="21"/>
        <end position="647"/>
    </location>
</feature>
<feature type="compositionally biased region" description="Basic residues" evidence="1">
    <location>
        <begin position="23"/>
        <end position="40"/>
    </location>
</feature>
<keyword evidence="4" id="KW-1185">Reference proteome</keyword>
<proteinExistence type="predicted"/>
<feature type="region of interest" description="Disordered" evidence="1">
    <location>
        <begin position="106"/>
        <end position="127"/>
    </location>
</feature>
<name>B8LCL3_THAPS</name>
<reference evidence="3 4" key="2">
    <citation type="journal article" date="2008" name="Nature">
        <title>The Phaeodactylum genome reveals the evolutionary history of diatom genomes.</title>
        <authorList>
            <person name="Bowler C."/>
            <person name="Allen A.E."/>
            <person name="Badger J.H."/>
            <person name="Grimwood J."/>
            <person name="Jabbari K."/>
            <person name="Kuo A."/>
            <person name="Maheswari U."/>
            <person name="Martens C."/>
            <person name="Maumus F."/>
            <person name="Otillar R.P."/>
            <person name="Rayko E."/>
            <person name="Salamov A."/>
            <person name="Vandepoele K."/>
            <person name="Beszteri B."/>
            <person name="Gruber A."/>
            <person name="Heijde M."/>
            <person name="Katinka M."/>
            <person name="Mock T."/>
            <person name="Valentin K."/>
            <person name="Verret F."/>
            <person name="Berges J.A."/>
            <person name="Brownlee C."/>
            <person name="Cadoret J.P."/>
            <person name="Chiovitti A."/>
            <person name="Choi C.J."/>
            <person name="Coesel S."/>
            <person name="De Martino A."/>
            <person name="Detter J.C."/>
            <person name="Durkin C."/>
            <person name="Falciatore A."/>
            <person name="Fournet J."/>
            <person name="Haruta M."/>
            <person name="Huysman M.J."/>
            <person name="Jenkins B.D."/>
            <person name="Jiroutova K."/>
            <person name="Jorgensen R.E."/>
            <person name="Joubert Y."/>
            <person name="Kaplan A."/>
            <person name="Kroger N."/>
            <person name="Kroth P.G."/>
            <person name="La Roche J."/>
            <person name="Lindquist E."/>
            <person name="Lommer M."/>
            <person name="Martin-Jezequel V."/>
            <person name="Lopez P.J."/>
            <person name="Lucas S."/>
            <person name="Mangogna M."/>
            <person name="McGinnis K."/>
            <person name="Medlin L.K."/>
            <person name="Montsant A."/>
            <person name="Oudot-Le Secq M.P."/>
            <person name="Napoli C."/>
            <person name="Obornik M."/>
            <person name="Parker M.S."/>
            <person name="Petit J.L."/>
            <person name="Porcel B.M."/>
            <person name="Poulsen N."/>
            <person name="Robison M."/>
            <person name="Rychlewski L."/>
            <person name="Rynearson T.A."/>
            <person name="Schmutz J."/>
            <person name="Shapiro H."/>
            <person name="Siaut M."/>
            <person name="Stanley M."/>
            <person name="Sussman M.R."/>
            <person name="Taylor A.R."/>
            <person name="Vardi A."/>
            <person name="von Dassow P."/>
            <person name="Vyverman W."/>
            <person name="Willis A."/>
            <person name="Wyrwicz L.S."/>
            <person name="Rokhsar D.S."/>
            <person name="Weissenbach J."/>
            <person name="Armbrust E.V."/>
            <person name="Green B.R."/>
            <person name="Van de Peer Y."/>
            <person name="Grigoriev I.V."/>
        </authorList>
    </citation>
    <scope>NUCLEOTIDE SEQUENCE [LARGE SCALE GENOMIC DNA]</scope>
    <source>
        <strain evidence="3 4">CCMP1335</strain>
    </source>
</reference>
<dbReference type="PaxDb" id="35128-Thaps10421"/>
<keyword evidence="2" id="KW-0732">Signal</keyword>
<accession>B8LCL3</accession>
<feature type="region of interest" description="Disordered" evidence="1">
    <location>
        <begin position="67"/>
        <end position="86"/>
    </location>
</feature>
<reference evidence="3 4" key="1">
    <citation type="journal article" date="2004" name="Science">
        <title>The genome of the diatom Thalassiosira pseudonana: ecology, evolution, and metabolism.</title>
        <authorList>
            <person name="Armbrust E.V."/>
            <person name="Berges J.A."/>
            <person name="Bowler C."/>
            <person name="Green B.R."/>
            <person name="Martinez D."/>
            <person name="Putnam N.H."/>
            <person name="Zhou S."/>
            <person name="Allen A.E."/>
            <person name="Apt K.E."/>
            <person name="Bechner M."/>
            <person name="Brzezinski M.A."/>
            <person name="Chaal B.K."/>
            <person name="Chiovitti A."/>
            <person name="Davis A.K."/>
            <person name="Demarest M.S."/>
            <person name="Detter J.C."/>
            <person name="Glavina T."/>
            <person name="Goodstein D."/>
            <person name="Hadi M.Z."/>
            <person name="Hellsten U."/>
            <person name="Hildebrand M."/>
            <person name="Jenkins B.D."/>
            <person name="Jurka J."/>
            <person name="Kapitonov V.V."/>
            <person name="Kroger N."/>
            <person name="Lau W.W."/>
            <person name="Lane T.W."/>
            <person name="Larimer F.W."/>
            <person name="Lippmeier J.C."/>
            <person name="Lucas S."/>
            <person name="Medina M."/>
            <person name="Montsant A."/>
            <person name="Obornik M."/>
            <person name="Parker M.S."/>
            <person name="Palenik B."/>
            <person name="Pazour G.J."/>
            <person name="Richardson P.M."/>
            <person name="Rynearson T.A."/>
            <person name="Saito M.A."/>
            <person name="Schwartz D.C."/>
            <person name="Thamatrakoln K."/>
            <person name="Valentin K."/>
            <person name="Vardi A."/>
            <person name="Wilkerson F.P."/>
            <person name="Rokhsar D.S."/>
        </authorList>
    </citation>
    <scope>NUCLEOTIDE SEQUENCE [LARGE SCALE GENOMIC DNA]</scope>
    <source>
        <strain evidence="3 4">CCMP1335</strain>
    </source>
</reference>
<evidence type="ECO:0000256" key="2">
    <source>
        <dbReference type="SAM" id="SignalP"/>
    </source>
</evidence>
<evidence type="ECO:0000313" key="4">
    <source>
        <dbReference type="Proteomes" id="UP000001449"/>
    </source>
</evidence>
<dbReference type="KEGG" id="tps:THAPSDRAFT_10421"/>
<evidence type="ECO:0000313" key="3">
    <source>
        <dbReference type="EMBL" id="EED87004.1"/>
    </source>
</evidence>
<dbReference type="Proteomes" id="UP000001449">
    <property type="component" value="Chromosome 16"/>
</dbReference>
<evidence type="ECO:0000256" key="1">
    <source>
        <dbReference type="SAM" id="MobiDB-lite"/>
    </source>
</evidence>
<dbReference type="InParanoid" id="B8LCL3"/>
<dbReference type="HOGENOM" id="CLU_498497_0_0_1"/>
<dbReference type="RefSeq" id="XP_002296803.1">
    <property type="nucleotide sequence ID" value="XM_002296767.1"/>
</dbReference>
<organism evidence="3 4">
    <name type="scientific">Thalassiosira pseudonana</name>
    <name type="common">Marine diatom</name>
    <name type="synonym">Cyclotella nana</name>
    <dbReference type="NCBI Taxonomy" id="35128"/>
    <lineage>
        <taxon>Eukaryota</taxon>
        <taxon>Sar</taxon>
        <taxon>Stramenopiles</taxon>
        <taxon>Ochrophyta</taxon>
        <taxon>Bacillariophyta</taxon>
        <taxon>Coscinodiscophyceae</taxon>
        <taxon>Thalassiosirophycidae</taxon>
        <taxon>Thalassiosirales</taxon>
        <taxon>Thalassiosiraceae</taxon>
        <taxon>Thalassiosira</taxon>
    </lineage>
</organism>
<dbReference type="AlphaFoldDB" id="B8LCL3"/>
<sequence length="647" mass="70834">MNLIHAAIAVLLLSSNPSEANHLRRTKGSRDLKKKTRSNRTMKSASSAKAAKVKSWEVVVNNANVIPPPENKRRSLEEEDEKTFSSYNAASVNEGKDVVFRARSTGQQNKEGGPKTGIYTRKMSQPDSRVIRQASRGSTVPQPNNIDYQDELTPFIEFPSFPRIALSEFYIATRAMHQPVWEYPVQSRRLEEVEVLERSGNTGLYFSLEPSEATEDNTSSTLKTGVPKLGNVDDFKDQFRVPGVNDPEMNIAFDVFPGSPSIDDDKNLAFKGNYLEDGVAKTGVFYRKLEDSDDMFGGVKPIYVIANSDTLIPAEGAAESCQDTKFGSTASPSIAGGFMVFRGVDDEDDPTCGGIYKAKLEKNFPELKPLVQIGDAVPGIEDVATFTRFGEGLSFDGKAVAFWAAWGTETVTLTKCCPEHGNKDTSDFCNNDDPDTTDGTETIGCMYQEVEVPSHQGIFVYNEGKGEKLRLVKETYLNEDGSGTDLLHWNYSGKPPGAGPNRALEDDTDAAEPPRWRSAAFAALMEKDTVAYKMTTTTTTVTEESSELVTTAGIYTGHRGKHGYTPHTILQSGDLCTDFDEMAVVEGTGESLAVESVAIERDGFRNDYLCVAVACGTLVDSEEDDDEGDWGGIYCANMEIQKIVLDA</sequence>
<feature type="signal peptide" evidence="2">
    <location>
        <begin position="1"/>
        <end position="20"/>
    </location>
</feature>
<feature type="region of interest" description="Disordered" evidence="1">
    <location>
        <begin position="20"/>
        <end position="50"/>
    </location>
</feature>